<evidence type="ECO:0000313" key="2">
    <source>
        <dbReference type="Proteomes" id="UP000255382"/>
    </source>
</evidence>
<accession>A0A378AX20</accession>
<dbReference type="AlphaFoldDB" id="A0A378AX20"/>
<dbReference type="EMBL" id="UGLZ01000005">
    <property type="protein sequence ID" value="STV21901.1"/>
    <property type="molecule type" value="Genomic_DNA"/>
</dbReference>
<sequence>MLLTLELMLCTDLKRSLATLGELHIGYGPELIEAIGNYVEKNATTPPGLWVRDYKGQQYLTQECSGAAVLHVPAPLGDCTDRR</sequence>
<dbReference type="Proteomes" id="UP000255382">
    <property type="component" value="Unassembled WGS sequence"/>
</dbReference>
<organism evidence="1 2">
    <name type="scientific">Klebsiella pneumoniae subsp. ozaenae</name>
    <dbReference type="NCBI Taxonomy" id="574"/>
    <lineage>
        <taxon>Bacteria</taxon>
        <taxon>Pseudomonadati</taxon>
        <taxon>Pseudomonadota</taxon>
        <taxon>Gammaproteobacteria</taxon>
        <taxon>Enterobacterales</taxon>
        <taxon>Enterobacteriaceae</taxon>
        <taxon>Klebsiella/Raoultella group</taxon>
        <taxon>Klebsiella</taxon>
        <taxon>Klebsiella pneumoniae complex</taxon>
    </lineage>
</organism>
<protein>
    <submittedName>
        <fullName evidence="1">Uncharacterized protein</fullName>
    </submittedName>
</protein>
<proteinExistence type="predicted"/>
<keyword evidence="2" id="KW-1185">Reference proteome</keyword>
<gene>
    <name evidence="1" type="ORF">NCTC5050_03204</name>
</gene>
<name>A0A378AX20_KLEPO</name>
<evidence type="ECO:0000313" key="1">
    <source>
        <dbReference type="EMBL" id="STV21901.1"/>
    </source>
</evidence>
<reference evidence="1 2" key="1">
    <citation type="submission" date="2018-06" db="EMBL/GenBank/DDBJ databases">
        <authorList>
            <consortium name="Pathogen Informatics"/>
            <person name="Doyle S."/>
        </authorList>
    </citation>
    <scope>NUCLEOTIDE SEQUENCE [LARGE SCALE GENOMIC DNA]</scope>
    <source>
        <strain evidence="1 2">NCTC5050</strain>
    </source>
</reference>